<keyword evidence="4" id="KW-1185">Reference proteome</keyword>
<evidence type="ECO:0000259" key="2">
    <source>
        <dbReference type="PROSITE" id="PS50943"/>
    </source>
</evidence>
<comment type="caution">
    <text evidence="3">The sequence shown here is derived from an EMBL/GenBank/DDBJ whole genome shotgun (WGS) entry which is preliminary data.</text>
</comment>
<evidence type="ECO:0000313" key="4">
    <source>
        <dbReference type="Proteomes" id="UP000261080"/>
    </source>
</evidence>
<keyword evidence="1" id="KW-0238">DNA-binding</keyword>
<dbReference type="EMBL" id="QVLX01000005">
    <property type="protein sequence ID" value="RGE86406.1"/>
    <property type="molecule type" value="Genomic_DNA"/>
</dbReference>
<organism evidence="3 4">
    <name type="scientific">Sellimonas intestinalis</name>
    <dbReference type="NCBI Taxonomy" id="1653434"/>
    <lineage>
        <taxon>Bacteria</taxon>
        <taxon>Bacillati</taxon>
        <taxon>Bacillota</taxon>
        <taxon>Clostridia</taxon>
        <taxon>Lachnospirales</taxon>
        <taxon>Lachnospiraceae</taxon>
        <taxon>Sellimonas</taxon>
    </lineage>
</organism>
<dbReference type="Pfam" id="PF12844">
    <property type="entry name" value="HTH_19"/>
    <property type="match status" value="1"/>
</dbReference>
<dbReference type="PROSITE" id="PS50943">
    <property type="entry name" value="HTH_CROC1"/>
    <property type="match status" value="1"/>
</dbReference>
<dbReference type="OrthoDB" id="371153at2"/>
<reference evidence="3 4" key="1">
    <citation type="submission" date="2018-08" db="EMBL/GenBank/DDBJ databases">
        <title>A genome reference for cultivated species of the human gut microbiota.</title>
        <authorList>
            <person name="Zou Y."/>
            <person name="Xue W."/>
            <person name="Luo G."/>
        </authorList>
    </citation>
    <scope>NUCLEOTIDE SEQUENCE [LARGE SCALE GENOMIC DNA]</scope>
    <source>
        <strain evidence="3 4">AF37-2AT</strain>
    </source>
</reference>
<sequence>MKKLYKNAGIRIRFLREERHYTREYLAEMADISPKFLYEIESGQKGFSADTLYRLAEALETNADYILYGEYRGKIDNELGRIFNTFDDDKKRLVVKIMELICEFAEE</sequence>
<dbReference type="SUPFAM" id="SSF47413">
    <property type="entry name" value="lambda repressor-like DNA-binding domains"/>
    <property type="match status" value="1"/>
</dbReference>
<dbReference type="Gene3D" id="1.10.260.40">
    <property type="entry name" value="lambda repressor-like DNA-binding domains"/>
    <property type="match status" value="1"/>
</dbReference>
<dbReference type="InterPro" id="IPR050807">
    <property type="entry name" value="TransReg_Diox_bact_type"/>
</dbReference>
<dbReference type="Proteomes" id="UP000261080">
    <property type="component" value="Unassembled WGS sequence"/>
</dbReference>
<feature type="domain" description="HTH cro/C1-type" evidence="2">
    <location>
        <begin position="12"/>
        <end position="66"/>
    </location>
</feature>
<proteinExistence type="predicted"/>
<dbReference type="SMART" id="SM00530">
    <property type="entry name" value="HTH_XRE"/>
    <property type="match status" value="1"/>
</dbReference>
<dbReference type="GO" id="GO:0003700">
    <property type="term" value="F:DNA-binding transcription factor activity"/>
    <property type="evidence" value="ECO:0007669"/>
    <property type="project" value="TreeGrafter"/>
</dbReference>
<gene>
    <name evidence="3" type="ORF">DW016_10090</name>
</gene>
<name>A0A3E3K144_9FIRM</name>
<evidence type="ECO:0000313" key="3">
    <source>
        <dbReference type="EMBL" id="RGE86406.1"/>
    </source>
</evidence>
<accession>A0A3E3K144</accession>
<dbReference type="RefSeq" id="WP_024733052.1">
    <property type="nucleotide sequence ID" value="NZ_CP094681.1"/>
</dbReference>
<dbReference type="GO" id="GO:0005829">
    <property type="term" value="C:cytosol"/>
    <property type="evidence" value="ECO:0007669"/>
    <property type="project" value="TreeGrafter"/>
</dbReference>
<dbReference type="GO" id="GO:0003677">
    <property type="term" value="F:DNA binding"/>
    <property type="evidence" value="ECO:0007669"/>
    <property type="project" value="UniProtKB-KW"/>
</dbReference>
<dbReference type="GeneID" id="97193296"/>
<dbReference type="PANTHER" id="PTHR46797:SF1">
    <property type="entry name" value="METHYLPHOSPHONATE SYNTHASE"/>
    <property type="match status" value="1"/>
</dbReference>
<protein>
    <submittedName>
        <fullName evidence="3">XRE family transcriptional regulator</fullName>
    </submittedName>
</protein>
<evidence type="ECO:0000256" key="1">
    <source>
        <dbReference type="ARBA" id="ARBA00023125"/>
    </source>
</evidence>
<dbReference type="InterPro" id="IPR010982">
    <property type="entry name" value="Lambda_DNA-bd_dom_sf"/>
</dbReference>
<dbReference type="AlphaFoldDB" id="A0A3E3K144"/>
<dbReference type="InterPro" id="IPR001387">
    <property type="entry name" value="Cro/C1-type_HTH"/>
</dbReference>
<dbReference type="PANTHER" id="PTHR46797">
    <property type="entry name" value="HTH-TYPE TRANSCRIPTIONAL REGULATOR"/>
    <property type="match status" value="1"/>
</dbReference>
<dbReference type="CDD" id="cd00093">
    <property type="entry name" value="HTH_XRE"/>
    <property type="match status" value="1"/>
</dbReference>